<dbReference type="InterPro" id="IPR018044">
    <property type="entry name" value="Peptidase_S11"/>
</dbReference>
<dbReference type="InterPro" id="IPR012338">
    <property type="entry name" value="Beta-lactam/transpept-like"/>
</dbReference>
<sequence>MSYLRNLLVACMLICFANVSHAQVYKGAIVVNATTGEVLFEDRSDVVSPPASVTKLMTFLVIHDAIQAGEITLQTPVEVTADDARMGGTQVWLKHREVFPVEELLYALMIQSANDAAHALSHAAGITREQFVDRMNVRARALGMTDTIWRSPHGLPPRSRRLDETDQTSPRDLAKLSRALLKETDVLRYSSIERRPFGTGVRAKPVMMDNHNNLIGKVRGIDGLKTGFTRAAGFCLAATAERDGRRIVAVIMGSPTSKERDIKMAELIEDAFAKIPTGPFQRMPAESKPAAPVPPATADPEPAPAPLLQFTPISLDDEDSDDAADEAPGDEEPETVRFELPY</sequence>
<keyword evidence="13" id="KW-0645">Protease</keyword>
<feature type="region of interest" description="Disordered" evidence="10">
    <location>
        <begin position="278"/>
        <end position="342"/>
    </location>
</feature>
<evidence type="ECO:0000256" key="11">
    <source>
        <dbReference type="SAM" id="SignalP"/>
    </source>
</evidence>
<keyword evidence="2 11" id="KW-0732">Signal</keyword>
<dbReference type="GO" id="GO:0009002">
    <property type="term" value="F:serine-type D-Ala-D-Ala carboxypeptidase activity"/>
    <property type="evidence" value="ECO:0007669"/>
    <property type="project" value="InterPro"/>
</dbReference>
<feature type="region of interest" description="Disordered" evidence="10">
    <location>
        <begin position="148"/>
        <end position="169"/>
    </location>
</feature>
<feature type="compositionally biased region" description="Pro residues" evidence="10">
    <location>
        <begin position="291"/>
        <end position="305"/>
    </location>
</feature>
<dbReference type="AlphaFoldDB" id="A0AAF0I439"/>
<feature type="binding site" evidence="8">
    <location>
        <position position="225"/>
    </location>
    <ligand>
        <name>substrate</name>
    </ligand>
</feature>
<dbReference type="PRINTS" id="PR00725">
    <property type="entry name" value="DADACBPTASE1"/>
</dbReference>
<keyword evidence="6" id="KW-0961">Cell wall biogenesis/degradation</keyword>
<dbReference type="PANTHER" id="PTHR21581">
    <property type="entry name" value="D-ALANYL-D-ALANINE CARBOXYPEPTIDASE"/>
    <property type="match status" value="1"/>
</dbReference>
<dbReference type="Pfam" id="PF00768">
    <property type="entry name" value="Peptidase_S11"/>
    <property type="match status" value="1"/>
</dbReference>
<evidence type="ECO:0000256" key="2">
    <source>
        <dbReference type="ARBA" id="ARBA00022729"/>
    </source>
</evidence>
<evidence type="ECO:0000256" key="4">
    <source>
        <dbReference type="ARBA" id="ARBA00022960"/>
    </source>
</evidence>
<dbReference type="GO" id="GO:0071555">
    <property type="term" value="P:cell wall organization"/>
    <property type="evidence" value="ECO:0007669"/>
    <property type="project" value="UniProtKB-KW"/>
</dbReference>
<feature type="active site" description="Acyl-ester intermediate" evidence="7">
    <location>
        <position position="52"/>
    </location>
</feature>
<dbReference type="GO" id="GO:0006508">
    <property type="term" value="P:proteolysis"/>
    <property type="evidence" value="ECO:0007669"/>
    <property type="project" value="InterPro"/>
</dbReference>
<feature type="active site" evidence="7">
    <location>
        <position position="112"/>
    </location>
</feature>
<dbReference type="RefSeq" id="WP_330928529.1">
    <property type="nucleotide sequence ID" value="NZ_CP119075.1"/>
</dbReference>
<proteinExistence type="inferred from homology"/>
<evidence type="ECO:0000313" key="13">
    <source>
        <dbReference type="EMBL" id="WED66270.1"/>
    </source>
</evidence>
<feature type="domain" description="Peptidase S11 D-alanyl-D-alanine carboxypeptidase A N-terminal" evidence="12">
    <location>
        <begin position="26"/>
        <end position="255"/>
    </location>
</feature>
<keyword evidence="3" id="KW-0378">Hydrolase</keyword>
<dbReference type="PANTHER" id="PTHR21581:SF6">
    <property type="entry name" value="TRAFFICKING PROTEIN PARTICLE COMPLEX SUBUNIT 12"/>
    <property type="match status" value="1"/>
</dbReference>
<feature type="compositionally biased region" description="Acidic residues" evidence="10">
    <location>
        <begin position="315"/>
        <end position="333"/>
    </location>
</feature>
<feature type="signal peptide" evidence="11">
    <location>
        <begin position="1"/>
        <end position="22"/>
    </location>
</feature>
<accession>A0AAF0I439</accession>
<dbReference type="Proteomes" id="UP001218638">
    <property type="component" value="Chromosome"/>
</dbReference>
<protein>
    <submittedName>
        <fullName evidence="13">D-alanyl-D-alanine carboxypeptidase</fullName>
    </submittedName>
</protein>
<feature type="active site" description="Proton acceptor" evidence="7">
    <location>
        <position position="55"/>
    </location>
</feature>
<evidence type="ECO:0000256" key="5">
    <source>
        <dbReference type="ARBA" id="ARBA00022984"/>
    </source>
</evidence>
<keyword evidence="5" id="KW-0573">Peptidoglycan synthesis</keyword>
<dbReference type="KEGG" id="slom:PXH66_05340"/>
<dbReference type="InterPro" id="IPR001967">
    <property type="entry name" value="Peptidase_S11_N"/>
</dbReference>
<evidence type="ECO:0000256" key="6">
    <source>
        <dbReference type="ARBA" id="ARBA00023316"/>
    </source>
</evidence>
<evidence type="ECO:0000313" key="14">
    <source>
        <dbReference type="Proteomes" id="UP001218638"/>
    </source>
</evidence>
<dbReference type="EMBL" id="CP119075">
    <property type="protein sequence ID" value="WED66270.1"/>
    <property type="molecule type" value="Genomic_DNA"/>
</dbReference>
<organism evidence="13 14">
    <name type="scientific">Synoicihabitans lomoniglobus</name>
    <dbReference type="NCBI Taxonomy" id="2909285"/>
    <lineage>
        <taxon>Bacteria</taxon>
        <taxon>Pseudomonadati</taxon>
        <taxon>Verrucomicrobiota</taxon>
        <taxon>Opitutia</taxon>
        <taxon>Opitutales</taxon>
        <taxon>Opitutaceae</taxon>
        <taxon>Synoicihabitans</taxon>
    </lineage>
</organism>
<dbReference type="Gene3D" id="3.40.710.10">
    <property type="entry name" value="DD-peptidase/beta-lactamase superfamily"/>
    <property type="match status" value="1"/>
</dbReference>
<dbReference type="SUPFAM" id="SSF56601">
    <property type="entry name" value="beta-lactamase/transpeptidase-like"/>
    <property type="match status" value="1"/>
</dbReference>
<evidence type="ECO:0000256" key="8">
    <source>
        <dbReference type="PIRSR" id="PIRSR618044-2"/>
    </source>
</evidence>
<dbReference type="GO" id="GO:0008360">
    <property type="term" value="P:regulation of cell shape"/>
    <property type="evidence" value="ECO:0007669"/>
    <property type="project" value="UniProtKB-KW"/>
</dbReference>
<evidence type="ECO:0000256" key="9">
    <source>
        <dbReference type="RuleBase" id="RU004016"/>
    </source>
</evidence>
<comment type="similarity">
    <text evidence="1 9">Belongs to the peptidase S11 family.</text>
</comment>
<evidence type="ECO:0000256" key="7">
    <source>
        <dbReference type="PIRSR" id="PIRSR618044-1"/>
    </source>
</evidence>
<keyword evidence="13" id="KW-0121">Carboxypeptidase</keyword>
<reference evidence="13" key="1">
    <citation type="submission" date="2023-03" db="EMBL/GenBank/DDBJ databases">
        <title>Lomoglobus Profundus gen. nov., sp. nov., a novel member of the phylum Verrucomicrobia, isolated from deep-marine sediment of South China Sea.</title>
        <authorList>
            <person name="Ahmad T."/>
            <person name="Ishaq S.E."/>
            <person name="Wang F."/>
        </authorList>
    </citation>
    <scope>NUCLEOTIDE SEQUENCE</scope>
    <source>
        <strain evidence="13">LMO-M01</strain>
    </source>
</reference>
<evidence type="ECO:0000259" key="12">
    <source>
        <dbReference type="Pfam" id="PF00768"/>
    </source>
</evidence>
<gene>
    <name evidence="13" type="ORF">PXH66_05340</name>
</gene>
<keyword evidence="4" id="KW-0133">Cell shape</keyword>
<name>A0AAF0I439_9BACT</name>
<keyword evidence="14" id="KW-1185">Reference proteome</keyword>
<evidence type="ECO:0000256" key="1">
    <source>
        <dbReference type="ARBA" id="ARBA00007164"/>
    </source>
</evidence>
<feature type="chain" id="PRO_5042108138" evidence="11">
    <location>
        <begin position="23"/>
        <end position="342"/>
    </location>
</feature>
<dbReference type="GO" id="GO:0009252">
    <property type="term" value="P:peptidoglycan biosynthetic process"/>
    <property type="evidence" value="ECO:0007669"/>
    <property type="project" value="UniProtKB-KW"/>
</dbReference>
<evidence type="ECO:0000256" key="3">
    <source>
        <dbReference type="ARBA" id="ARBA00022801"/>
    </source>
</evidence>
<evidence type="ECO:0000256" key="10">
    <source>
        <dbReference type="SAM" id="MobiDB-lite"/>
    </source>
</evidence>